<dbReference type="InterPro" id="IPR036667">
    <property type="entry name" value="PTS_IIB_sorbose-sp_sf"/>
</dbReference>
<protein>
    <submittedName>
        <fullName evidence="9">Mannose/fructose/N-acetylgalactosamine-specific phosphotransferase system component IIB</fullName>
    </submittedName>
</protein>
<feature type="domain" description="PTS EIIB type-4" evidence="8">
    <location>
        <begin position="1"/>
        <end position="159"/>
    </location>
</feature>
<keyword evidence="5" id="KW-0808">Transferase</keyword>
<dbReference type="Pfam" id="PF03830">
    <property type="entry name" value="PTSIIB_sorb"/>
    <property type="match status" value="1"/>
</dbReference>
<evidence type="ECO:0000256" key="2">
    <source>
        <dbReference type="ARBA" id="ARBA00022448"/>
    </source>
</evidence>
<dbReference type="Gene3D" id="3.40.35.10">
    <property type="entry name" value="Phosphotransferase system, sorbose subfamily IIB component"/>
    <property type="match status" value="1"/>
</dbReference>
<evidence type="ECO:0000256" key="3">
    <source>
        <dbReference type="ARBA" id="ARBA00022490"/>
    </source>
</evidence>
<evidence type="ECO:0000259" key="8">
    <source>
        <dbReference type="PROSITE" id="PS51101"/>
    </source>
</evidence>
<proteinExistence type="predicted"/>
<evidence type="ECO:0000256" key="4">
    <source>
        <dbReference type="ARBA" id="ARBA00022597"/>
    </source>
</evidence>
<gene>
    <name evidence="9" type="ORF">J2S15_002199</name>
</gene>
<dbReference type="EMBL" id="JAUSUR010000003">
    <property type="protein sequence ID" value="MDQ0361452.1"/>
    <property type="molecule type" value="Genomic_DNA"/>
</dbReference>
<dbReference type="SUPFAM" id="SSF52728">
    <property type="entry name" value="PTS IIb component"/>
    <property type="match status" value="1"/>
</dbReference>
<keyword evidence="2" id="KW-0813">Transport</keyword>
<keyword evidence="4" id="KW-0762">Sugar transport</keyword>
<dbReference type="Proteomes" id="UP001230220">
    <property type="component" value="Unassembled WGS sequence"/>
</dbReference>
<evidence type="ECO:0000256" key="5">
    <source>
        <dbReference type="ARBA" id="ARBA00022679"/>
    </source>
</evidence>
<evidence type="ECO:0000256" key="1">
    <source>
        <dbReference type="ARBA" id="ARBA00004496"/>
    </source>
</evidence>
<dbReference type="PROSITE" id="PS51101">
    <property type="entry name" value="PTS_EIIB_TYPE_4"/>
    <property type="match status" value="1"/>
</dbReference>
<keyword evidence="10" id="KW-1185">Reference proteome</keyword>
<sequence>MKFTLVRIDDRLIHGQVALGWTRSKGIECILAVDDETSKDSFRVSLLKMATPTGVKSFIIDQDTAIEKINSGSFDNKRTMLLVKSTKTLLDLINKGISIDEVNVGNLRNDAGNKLLNYVYVNDEEIADFKEMRNQNVSFFAQSLPDQQITDFNSIIDKI</sequence>
<name>A0ABU0E3H7_9FIRM</name>
<evidence type="ECO:0000256" key="7">
    <source>
        <dbReference type="ARBA" id="ARBA00022777"/>
    </source>
</evidence>
<reference evidence="9 10" key="1">
    <citation type="submission" date="2023-07" db="EMBL/GenBank/DDBJ databases">
        <title>Genomic Encyclopedia of Type Strains, Phase IV (KMG-IV): sequencing the most valuable type-strain genomes for metagenomic binning, comparative biology and taxonomic classification.</title>
        <authorList>
            <person name="Goeker M."/>
        </authorList>
    </citation>
    <scope>NUCLEOTIDE SEQUENCE [LARGE SCALE GENOMIC DNA]</scope>
    <source>
        <strain evidence="9 10">DSM 16784</strain>
    </source>
</reference>
<organism evidence="9 10">
    <name type="scientific">Breznakia pachnodae</name>
    <dbReference type="NCBI Taxonomy" id="265178"/>
    <lineage>
        <taxon>Bacteria</taxon>
        <taxon>Bacillati</taxon>
        <taxon>Bacillota</taxon>
        <taxon>Erysipelotrichia</taxon>
        <taxon>Erysipelotrichales</taxon>
        <taxon>Erysipelotrichaceae</taxon>
        <taxon>Breznakia</taxon>
    </lineage>
</organism>
<evidence type="ECO:0000313" key="9">
    <source>
        <dbReference type="EMBL" id="MDQ0361452.1"/>
    </source>
</evidence>
<evidence type="ECO:0000313" key="10">
    <source>
        <dbReference type="Proteomes" id="UP001230220"/>
    </source>
</evidence>
<keyword evidence="6" id="KW-0598">Phosphotransferase system</keyword>
<accession>A0ABU0E3H7</accession>
<keyword evidence="3" id="KW-0963">Cytoplasm</keyword>
<comment type="caution">
    <text evidence="9">The sequence shown here is derived from an EMBL/GenBank/DDBJ whole genome shotgun (WGS) entry which is preliminary data.</text>
</comment>
<keyword evidence="7" id="KW-0418">Kinase</keyword>
<dbReference type="InterPro" id="IPR004720">
    <property type="entry name" value="PTS_IIB_sorbose-sp"/>
</dbReference>
<comment type="subcellular location">
    <subcellularLocation>
        <location evidence="1">Cytoplasm</location>
    </subcellularLocation>
</comment>
<dbReference type="RefSeq" id="WP_307408182.1">
    <property type="nucleotide sequence ID" value="NZ_JAUSUR010000003.1"/>
</dbReference>
<evidence type="ECO:0000256" key="6">
    <source>
        <dbReference type="ARBA" id="ARBA00022683"/>
    </source>
</evidence>